<evidence type="ECO:0000313" key="1">
    <source>
        <dbReference type="EMBL" id="AEA42326.1"/>
    </source>
</evidence>
<keyword evidence="2" id="KW-1185">Reference proteome</keyword>
<reference evidence="2" key="2">
    <citation type="submission" date="2011-02" db="EMBL/GenBank/DDBJ databases">
        <title>The complete genome of Fluviicola taffensis DSM 16823.</title>
        <authorList>
            <consortium name="US DOE Joint Genome Institute (JGI-PGF)"/>
            <person name="Lucas S."/>
            <person name="Copeland A."/>
            <person name="Lapidus A."/>
            <person name="Bruce D."/>
            <person name="Goodwin L."/>
            <person name="Pitluck S."/>
            <person name="Kyrpides N."/>
            <person name="Mavromatis K."/>
            <person name="Ivanova N."/>
            <person name="Mikhailova N."/>
            <person name="Pagani I."/>
            <person name="Chertkov O."/>
            <person name="Detter J.C."/>
            <person name="Han C."/>
            <person name="Tapia R."/>
            <person name="Land M."/>
            <person name="Hauser L."/>
            <person name="Markowitz V."/>
            <person name="Cheng J.-F."/>
            <person name="Hugenholtz P."/>
            <person name="Woyke T."/>
            <person name="Wu D."/>
            <person name="Tindall B."/>
            <person name="Pomrenke H.G."/>
            <person name="Brambilla E."/>
            <person name="Klenk H.-P."/>
            <person name="Eisen J.A."/>
        </authorList>
    </citation>
    <scope>NUCLEOTIDE SEQUENCE [LARGE SCALE GENOMIC DNA]</scope>
    <source>
        <strain evidence="2">DSM 16823 / RW262 / RW262</strain>
    </source>
</reference>
<dbReference type="HOGENOM" id="CLU_2522680_0_0_10"/>
<dbReference type="OrthoDB" id="608366at2"/>
<dbReference type="Proteomes" id="UP000007463">
    <property type="component" value="Chromosome"/>
</dbReference>
<sequence>MITKDKIENYLFIRHKLFRINVDISNVQLGQLTPWTKSALENDFGKGATQNIKVIKDPKLLSDYLKDLYVQHLESKVYKWDKLI</sequence>
<dbReference type="STRING" id="755732.Fluta_0317"/>
<dbReference type="AlphaFoldDB" id="F2IDF0"/>
<organism evidence="1 2">
    <name type="scientific">Fluviicola taffensis (strain DSM 16823 / NCIMB 13979 / RW262)</name>
    <dbReference type="NCBI Taxonomy" id="755732"/>
    <lineage>
        <taxon>Bacteria</taxon>
        <taxon>Pseudomonadati</taxon>
        <taxon>Bacteroidota</taxon>
        <taxon>Flavobacteriia</taxon>
        <taxon>Flavobacteriales</taxon>
        <taxon>Crocinitomicaceae</taxon>
        <taxon>Fluviicola</taxon>
    </lineage>
</organism>
<protein>
    <submittedName>
        <fullName evidence="1">Uncharacterized protein</fullName>
    </submittedName>
</protein>
<reference evidence="1 2" key="1">
    <citation type="journal article" date="2011" name="Stand. Genomic Sci.">
        <title>Complete genome sequence of the gliding freshwater bacterium Fluviicola taffensis type strain (RW262).</title>
        <authorList>
            <person name="Woyke T."/>
            <person name="Chertkov O."/>
            <person name="Lapidus A."/>
            <person name="Nolan M."/>
            <person name="Lucas S."/>
            <person name="Del Rio T.G."/>
            <person name="Tice H."/>
            <person name="Cheng J.F."/>
            <person name="Tapia R."/>
            <person name="Han C."/>
            <person name="Goodwin L."/>
            <person name="Pitluck S."/>
            <person name="Liolios K."/>
            <person name="Pagani I."/>
            <person name="Ivanova N."/>
            <person name="Huntemann M."/>
            <person name="Mavromatis K."/>
            <person name="Mikhailova N."/>
            <person name="Pati A."/>
            <person name="Chen A."/>
            <person name="Palaniappan K."/>
            <person name="Land M."/>
            <person name="Hauser L."/>
            <person name="Brambilla E.M."/>
            <person name="Rohde M."/>
            <person name="Mwirichia R."/>
            <person name="Sikorski J."/>
            <person name="Tindall B.J."/>
            <person name="Goker M."/>
            <person name="Bristow J."/>
            <person name="Eisen J.A."/>
            <person name="Markowitz V."/>
            <person name="Hugenholtz P."/>
            <person name="Klenk H.P."/>
            <person name="Kyrpides N.C."/>
        </authorList>
    </citation>
    <scope>NUCLEOTIDE SEQUENCE [LARGE SCALE GENOMIC DNA]</scope>
    <source>
        <strain evidence="2">DSM 16823 / RW262 / RW262</strain>
    </source>
</reference>
<dbReference type="RefSeq" id="WP_013685100.1">
    <property type="nucleotide sequence ID" value="NC_015321.1"/>
</dbReference>
<name>F2IDF0_FLUTR</name>
<gene>
    <name evidence="1" type="ordered locus">Fluta_0317</name>
</gene>
<dbReference type="KEGG" id="fte:Fluta_0317"/>
<dbReference type="EMBL" id="CP002542">
    <property type="protein sequence ID" value="AEA42326.1"/>
    <property type="molecule type" value="Genomic_DNA"/>
</dbReference>
<proteinExistence type="predicted"/>
<accession>F2IDF0</accession>
<evidence type="ECO:0000313" key="2">
    <source>
        <dbReference type="Proteomes" id="UP000007463"/>
    </source>
</evidence>